<sequence>MHFVFSCLVALTAATIGSAASQAQAISGTIRNGRTHEPVPFVNLGLPKRNLGTVADEQGRYQLAARPEYATDTVRVSSLGYEPLLLPLRTLLAQPNLELQPQAVELGEVAVAAPGAYRDLRTVGLAKSARGFVVHMTSNQLGTELGALVHLPKRPALLQSLNVVVAKNDAGPLTFRLNLYRLDAWGFPTAAKLLSHDVLLTATPQAGVLTVDLAAEKVVLDEDFLMGLELVQVPASPTPLDLTKQISFGGALELGGQLFVRLASQGQWIKPTVTSNGPLLGRRPAVALYATVKE</sequence>
<dbReference type="InterPro" id="IPR008969">
    <property type="entry name" value="CarboxyPept-like_regulatory"/>
</dbReference>
<dbReference type="Pfam" id="PF13715">
    <property type="entry name" value="CarbopepD_reg_2"/>
    <property type="match status" value="1"/>
</dbReference>
<evidence type="ECO:0000256" key="1">
    <source>
        <dbReference type="SAM" id="SignalP"/>
    </source>
</evidence>
<dbReference type="SUPFAM" id="SSF49464">
    <property type="entry name" value="Carboxypeptidase regulatory domain-like"/>
    <property type="match status" value="1"/>
</dbReference>
<gene>
    <name evidence="2" type="ORF">FDY95_00995</name>
</gene>
<reference evidence="2 3" key="1">
    <citation type="submission" date="2019-05" db="EMBL/GenBank/DDBJ databases">
        <title>Hymenobacter edaphi sp. nov., isolated from abandoned arsenic-contaminated farmland soil.</title>
        <authorList>
            <person name="Nie L."/>
        </authorList>
    </citation>
    <scope>NUCLEOTIDE SEQUENCE [LARGE SCALE GENOMIC DNA]</scope>
    <source>
        <strain evidence="2 3">1-3-3-8</strain>
    </source>
</reference>
<dbReference type="OrthoDB" id="2247630at2"/>
<protein>
    <submittedName>
        <fullName evidence="2">Carboxypeptidase-like regulatory domain-containing protein</fullName>
    </submittedName>
</protein>
<feature type="chain" id="PRO_5024439153" evidence="1">
    <location>
        <begin position="26"/>
        <end position="294"/>
    </location>
</feature>
<keyword evidence="2" id="KW-0378">Hydrolase</keyword>
<dbReference type="EMBL" id="VAJM01000001">
    <property type="protein sequence ID" value="TLM96601.1"/>
    <property type="molecule type" value="Genomic_DNA"/>
</dbReference>
<proteinExistence type="predicted"/>
<accession>A0A5R8WVQ0</accession>
<feature type="signal peptide" evidence="1">
    <location>
        <begin position="1"/>
        <end position="25"/>
    </location>
</feature>
<organism evidence="2 3">
    <name type="scientific">Hymenobacter jeollabukensis</name>
    <dbReference type="NCBI Taxonomy" id="2025313"/>
    <lineage>
        <taxon>Bacteria</taxon>
        <taxon>Pseudomonadati</taxon>
        <taxon>Bacteroidota</taxon>
        <taxon>Cytophagia</taxon>
        <taxon>Cytophagales</taxon>
        <taxon>Hymenobacteraceae</taxon>
        <taxon>Hymenobacter</taxon>
    </lineage>
</organism>
<keyword evidence="2" id="KW-0645">Protease</keyword>
<evidence type="ECO:0000313" key="3">
    <source>
        <dbReference type="Proteomes" id="UP000305517"/>
    </source>
</evidence>
<keyword evidence="3" id="KW-1185">Reference proteome</keyword>
<keyword evidence="1" id="KW-0732">Signal</keyword>
<keyword evidence="2" id="KW-0121">Carboxypeptidase</keyword>
<evidence type="ECO:0000313" key="2">
    <source>
        <dbReference type="EMBL" id="TLM96601.1"/>
    </source>
</evidence>
<comment type="caution">
    <text evidence="2">The sequence shown here is derived from an EMBL/GenBank/DDBJ whole genome shotgun (WGS) entry which is preliminary data.</text>
</comment>
<dbReference type="GO" id="GO:0004180">
    <property type="term" value="F:carboxypeptidase activity"/>
    <property type="evidence" value="ECO:0007669"/>
    <property type="project" value="UniProtKB-KW"/>
</dbReference>
<dbReference type="Proteomes" id="UP000305517">
    <property type="component" value="Unassembled WGS sequence"/>
</dbReference>
<dbReference type="AlphaFoldDB" id="A0A5R8WVQ0"/>
<name>A0A5R8WVQ0_9BACT</name>